<keyword evidence="2" id="KW-1185">Reference proteome</keyword>
<dbReference type="EMBL" id="KY780482">
    <property type="protein sequence ID" value="ARM70346.1"/>
    <property type="molecule type" value="Genomic_DNA"/>
</dbReference>
<gene>
    <name evidence="1" type="ORF">KOX1_22</name>
</gene>
<dbReference type="Proteomes" id="UP000222004">
    <property type="component" value="Segment"/>
</dbReference>
<evidence type="ECO:0000313" key="2">
    <source>
        <dbReference type="Proteomes" id="UP000222004"/>
    </source>
</evidence>
<accession>A0A1W6JSX1</accession>
<sequence>MGGKMNTATVIRDKNGKVINIGEWDYMKEDVEDHETGEVIQVINNPLPEGATFTTEEIVTLEDGGKAAANQ</sequence>
<protein>
    <submittedName>
        <fullName evidence="1">Uncharacterized protein</fullName>
    </submittedName>
</protein>
<reference evidence="1 2" key="1">
    <citation type="submission" date="2017-03" db="EMBL/GenBank/DDBJ databases">
        <title>Characterization and formulation into solid dosage forms of a novel bacteriophage lytic against Klebsiella oxytoca - potential to design a novel therapy against antibiotic induced GI disruption.</title>
        <authorList>
            <person name="Brown T.L."/>
            <person name="Petrovski S."/>
            <person name="Hoyle D."/>
            <person name="Chan M."/>
            <person name="Lock P."/>
            <person name="Tucci J."/>
        </authorList>
    </citation>
    <scope>NUCLEOTIDE SEQUENCE [LARGE SCALE GENOMIC DNA]</scope>
</reference>
<evidence type="ECO:0000313" key="1">
    <source>
        <dbReference type="EMBL" id="ARM70346.1"/>
    </source>
</evidence>
<organism evidence="1 2">
    <name type="scientific">Klebsiella phage KOX1</name>
    <dbReference type="NCBI Taxonomy" id="1970798"/>
    <lineage>
        <taxon>Viruses</taxon>
        <taxon>Duplodnaviria</taxon>
        <taxon>Heunggongvirae</taxon>
        <taxon>Uroviricota</taxon>
        <taxon>Caudoviricetes</taxon>
        <taxon>Drexlerviridae</taxon>
        <taxon>Webervirus</taxon>
        <taxon>Webervirus KOX1</taxon>
    </lineage>
</organism>
<proteinExistence type="predicted"/>
<name>A0A1W6JSX1_9CAUD</name>